<proteinExistence type="predicted"/>
<comment type="caution">
    <text evidence="1">The sequence shown here is derived from an EMBL/GenBank/DDBJ whole genome shotgun (WGS) entry which is preliminary data.</text>
</comment>
<sequence>MHMHTDTVYGKKIKAQGRRFLSTYDISGITIEKWKFENCAFGYNSIPFSKKRDSIRNSELIDCKLSKCLMGPAEIHTTRICDLSGDMLICWGTLFDQVVLEGKISPLILHGLPNSNPDVTIKEAHHSKAKNFYAVVPWALDISEAKFEDFSIRTGAIPLSLVRRDINSQFLVRNVEERLSRSNIDALPVSRYTKVVLEIMTDEGLDETLLVAPKLDKPLYSQVLHDAEVLAKNGLLV</sequence>
<accession>A0ABT0WM05</accession>
<gene>
    <name evidence="1" type="ORF">NCG91_05790</name>
</gene>
<evidence type="ECO:0000313" key="2">
    <source>
        <dbReference type="Proteomes" id="UP001202243"/>
    </source>
</evidence>
<dbReference type="RefSeq" id="WP_251348955.1">
    <property type="nucleotide sequence ID" value="NZ_JAMQGR010000001.1"/>
</dbReference>
<keyword evidence="2" id="KW-1185">Reference proteome</keyword>
<protein>
    <submittedName>
        <fullName evidence="1">Uncharacterized protein</fullName>
    </submittedName>
</protein>
<reference evidence="1 2" key="1">
    <citation type="submission" date="2022-06" db="EMBL/GenBank/DDBJ databases">
        <title>Janthinobacterium kumbetensis sp. nov., isolated from spring water in Turkey.</title>
        <authorList>
            <person name="Inan Bektas K."/>
            <person name="Belduz A.A."/>
            <person name="Canakci S."/>
            <person name="Nalcaoglu A."/>
            <person name="Ceylan E."/>
            <person name="Kati H."/>
        </authorList>
    </citation>
    <scope>NUCLEOTIDE SEQUENCE [LARGE SCALE GENOMIC DNA]</scope>
    <source>
        <strain evidence="1 2">GK</strain>
    </source>
</reference>
<dbReference type="Proteomes" id="UP001202243">
    <property type="component" value="Unassembled WGS sequence"/>
</dbReference>
<organism evidence="1 2">
    <name type="scientific">Janthinobacterium kumbetense</name>
    <dbReference type="NCBI Taxonomy" id="2950280"/>
    <lineage>
        <taxon>Bacteria</taxon>
        <taxon>Pseudomonadati</taxon>
        <taxon>Pseudomonadota</taxon>
        <taxon>Betaproteobacteria</taxon>
        <taxon>Burkholderiales</taxon>
        <taxon>Oxalobacteraceae</taxon>
        <taxon>Janthinobacterium</taxon>
    </lineage>
</organism>
<evidence type="ECO:0000313" key="1">
    <source>
        <dbReference type="EMBL" id="MCM2565101.1"/>
    </source>
</evidence>
<dbReference type="EMBL" id="JAMQGR010000001">
    <property type="protein sequence ID" value="MCM2565101.1"/>
    <property type="molecule type" value="Genomic_DNA"/>
</dbReference>
<name>A0ABT0WM05_9BURK</name>